<feature type="compositionally biased region" description="Pro residues" evidence="3">
    <location>
        <begin position="1087"/>
        <end position="1109"/>
    </location>
</feature>
<dbReference type="InterPro" id="IPR015425">
    <property type="entry name" value="FH2_Formin"/>
</dbReference>
<dbReference type="PANTHER" id="PTHR23213">
    <property type="entry name" value="FORMIN-RELATED"/>
    <property type="match status" value="1"/>
</dbReference>
<sequence>MLMIQGQMGVIRTKCLGFLVVLLFVYFAVSSDYTKDEEEECLNQLLDPATGKIDSNLAELLWMSCKQDLYNLKEAFEDPKLHLLEETQSTTNDIDNKCHSLAKESFQKLINVLHPQLKRSVSDCIRKNKLLFQESGKDSGFKTCYPRYSESLIRWCEVSRRSLATQTFAVDSTSNLGSPSPRSSAPAPSLSYESPDSSTDLSLSVKLSTSQLTIHKKQAEAEEDGALEEEESEEEEGSVVIIACVATAGVTSLIALVVLFLCCHNDSESSFNDESPLLSLRSDASGDSFQDAESSNESSLQKNASTDGIESDALQISLDGESSDGNAGNASAESSEAPGNAGSQLQLPPGKAGPDGIPPLKPPPAEDAPQPPAPANAPPPPPPPSAGPRPPGPPPPPAPPGAKPGPPPPPPPKGGAPPPPPPKGGAPPPPPSKGGAPHRPPPSLGSKAPRPPVGLGRGPGSGEAKAKLKPFFWDKVANAPEQGQVWNRIKAGSFQFNEEKIETLFGYASVEKSKSDKKDSSKKEPQFIQLLDPKKAQNLSILLKALNVTSEEVSDALVEGNELPTELVQTLLKMAPTQEEELKLRLYTGEITKLGPAERFLKVLVDIPHAYKKMETLLYMCSLHDELTASRESFQTLESACKELKSSRLFLKLLEAVLKTGNRMNDGTFRGGAMAFKLDTLLKLSDVKGVDGKTTLLHFVVQEIIRAEGLRAARAARESKSFSSVKSDDLLEDVPPDGEEYYRNLGLQKVSNLSSELEYVKKAAALDAENLTSTVSRIGQEMVKARNFLNTEMKDSGEESGFHDVLKSFVQNAESDVLSLLEEEKKVMELVKSTGDYFHGNVKKDEGLRLFTIVRDFLIILDKVCKEVKDAPIKPPPKKQVSNASSTSESLAAPPSPDPRAAPPPSTDPHAAPPPPVPRPVPPPSPDPRQKLANALSQQRVDNSGSDSSSDENDASCTSESLVVSPSPDPRAPPSPSVPRPVPPPSPDPRQKLANALSQQRMDNSSSDSSSDENDASCTSGSLVAPPSPDPHAAPPPPAPRPVPPPSPDPRQKLANALSQQRVDNSSSDSSSDENNASCTSKSLVAPPSPDPHAAPPPPLPRPVPPPPDPRQKLANALSQQRLHNSSSGSSSDENS</sequence>
<feature type="compositionally biased region" description="Low complexity" evidence="3">
    <location>
        <begin position="1126"/>
        <end position="1136"/>
    </location>
</feature>
<evidence type="ECO:0000256" key="3">
    <source>
        <dbReference type="SAM" id="MobiDB-lite"/>
    </source>
</evidence>
<feature type="compositionally biased region" description="Pro residues" evidence="3">
    <location>
        <begin position="356"/>
        <end position="443"/>
    </location>
</feature>
<evidence type="ECO:0000313" key="5">
    <source>
        <dbReference type="EMBL" id="KAK8545688.1"/>
    </source>
</evidence>
<feature type="compositionally biased region" description="Low complexity" evidence="3">
    <location>
        <begin position="323"/>
        <end position="343"/>
    </location>
</feature>
<organism evidence="5 6">
    <name type="scientific">Hibiscus sabdariffa</name>
    <name type="common">roselle</name>
    <dbReference type="NCBI Taxonomy" id="183260"/>
    <lineage>
        <taxon>Eukaryota</taxon>
        <taxon>Viridiplantae</taxon>
        <taxon>Streptophyta</taxon>
        <taxon>Embryophyta</taxon>
        <taxon>Tracheophyta</taxon>
        <taxon>Spermatophyta</taxon>
        <taxon>Magnoliopsida</taxon>
        <taxon>eudicotyledons</taxon>
        <taxon>Gunneridae</taxon>
        <taxon>Pentapetalae</taxon>
        <taxon>rosids</taxon>
        <taxon>malvids</taxon>
        <taxon>Malvales</taxon>
        <taxon>Malvaceae</taxon>
        <taxon>Malvoideae</taxon>
        <taxon>Hibiscus</taxon>
    </lineage>
</organism>
<name>A0ABR2DTN7_9ROSI</name>
<dbReference type="Proteomes" id="UP001472677">
    <property type="component" value="Unassembled WGS sequence"/>
</dbReference>
<proteinExistence type="inferred from homology"/>
<dbReference type="PROSITE" id="PS51444">
    <property type="entry name" value="FH2"/>
    <property type="match status" value="1"/>
</dbReference>
<protein>
    <recommendedName>
        <fullName evidence="2">Formin-like protein</fullName>
    </recommendedName>
</protein>
<feature type="region of interest" description="Disordered" evidence="3">
    <location>
        <begin position="870"/>
        <end position="1136"/>
    </location>
</feature>
<evidence type="ECO:0000256" key="1">
    <source>
        <dbReference type="ARBA" id="ARBA00025793"/>
    </source>
</evidence>
<evidence type="ECO:0000256" key="2">
    <source>
        <dbReference type="RuleBase" id="RU361260"/>
    </source>
</evidence>
<accession>A0ABR2DTN7</accession>
<dbReference type="SUPFAM" id="SSF101447">
    <property type="entry name" value="Formin homology 2 domain (FH2 domain)"/>
    <property type="match status" value="1"/>
</dbReference>
<dbReference type="Pfam" id="PF02181">
    <property type="entry name" value="FH2"/>
    <property type="match status" value="1"/>
</dbReference>
<feature type="region of interest" description="Disordered" evidence="3">
    <location>
        <begin position="172"/>
        <end position="198"/>
    </location>
</feature>
<evidence type="ECO:0000313" key="6">
    <source>
        <dbReference type="Proteomes" id="UP001472677"/>
    </source>
</evidence>
<dbReference type="EMBL" id="JBBPBM010000023">
    <property type="protein sequence ID" value="KAK8545688.1"/>
    <property type="molecule type" value="Genomic_DNA"/>
</dbReference>
<comment type="similarity">
    <text evidence="1">Belongs to the formin-like family. Class-I subfamily.</text>
</comment>
<reference evidence="5 6" key="1">
    <citation type="journal article" date="2024" name="G3 (Bethesda)">
        <title>Genome assembly of Hibiscus sabdariffa L. provides insights into metabolisms of medicinal natural products.</title>
        <authorList>
            <person name="Kim T."/>
        </authorList>
    </citation>
    <scope>NUCLEOTIDE SEQUENCE [LARGE SCALE GENOMIC DNA]</scope>
    <source>
        <strain evidence="5">TK-2024</strain>
        <tissue evidence="5">Old leaves</tissue>
    </source>
</reference>
<gene>
    <name evidence="5" type="ORF">V6N12_026517</name>
</gene>
<feature type="compositionally biased region" description="Pro residues" evidence="3">
    <location>
        <begin position="967"/>
        <end position="988"/>
    </location>
</feature>
<feature type="compositionally biased region" description="Low complexity" evidence="3">
    <location>
        <begin position="1064"/>
        <end position="1078"/>
    </location>
</feature>
<feature type="domain" description="FH2" evidence="4">
    <location>
        <begin position="458"/>
        <end position="887"/>
    </location>
</feature>
<feature type="compositionally biased region" description="Polar residues" evidence="3">
    <location>
        <begin position="880"/>
        <end position="890"/>
    </location>
</feature>
<feature type="compositionally biased region" description="Acidic residues" evidence="3">
    <location>
        <begin position="221"/>
        <end position="234"/>
    </location>
</feature>
<keyword evidence="6" id="KW-1185">Reference proteome</keyword>
<evidence type="ECO:0000259" key="4">
    <source>
        <dbReference type="PROSITE" id="PS51444"/>
    </source>
</evidence>
<dbReference type="InterPro" id="IPR042201">
    <property type="entry name" value="FH2_Formin_sf"/>
</dbReference>
<comment type="caution">
    <text evidence="5">The sequence shown here is derived from an EMBL/GenBank/DDBJ whole genome shotgun (WGS) entry which is preliminary data.</text>
</comment>
<dbReference type="InterPro" id="IPR027643">
    <property type="entry name" value="Formin-like_plant"/>
</dbReference>
<feature type="compositionally biased region" description="Low complexity" evidence="3">
    <location>
        <begin position="178"/>
        <end position="191"/>
    </location>
</feature>
<feature type="region of interest" description="Disordered" evidence="3">
    <location>
        <begin position="282"/>
        <end position="465"/>
    </location>
</feature>
<dbReference type="SMART" id="SM00498">
    <property type="entry name" value="FH2"/>
    <property type="match status" value="1"/>
</dbReference>
<dbReference type="PANTHER" id="PTHR23213:SF269">
    <property type="entry name" value="FORMIN-LIKE PROTEIN 5"/>
    <property type="match status" value="1"/>
</dbReference>
<dbReference type="Gene3D" id="1.20.58.2220">
    <property type="entry name" value="Formin, FH2 domain"/>
    <property type="match status" value="1"/>
</dbReference>
<feature type="compositionally biased region" description="Pro residues" evidence="3">
    <location>
        <begin position="1026"/>
        <end position="1049"/>
    </location>
</feature>
<feature type="region of interest" description="Disordered" evidence="3">
    <location>
        <begin position="215"/>
        <end position="234"/>
    </location>
</feature>
<feature type="compositionally biased region" description="Polar residues" evidence="3">
    <location>
        <begin position="285"/>
        <end position="308"/>
    </location>
</feature>
<feature type="compositionally biased region" description="Pro residues" evidence="3">
    <location>
        <begin position="894"/>
        <end position="927"/>
    </location>
</feature>